<feature type="compositionally biased region" description="Basic and acidic residues" evidence="1">
    <location>
        <begin position="65"/>
        <end position="77"/>
    </location>
</feature>
<feature type="region of interest" description="Disordered" evidence="1">
    <location>
        <begin position="20"/>
        <end position="45"/>
    </location>
</feature>
<accession>A0A7J6T2Q6</accession>
<feature type="non-terminal residue" evidence="2">
    <location>
        <position position="1"/>
    </location>
</feature>
<name>A0A7J6T2Q6_PEROL</name>
<dbReference type="AlphaFoldDB" id="A0A7J6T2Q6"/>
<gene>
    <name evidence="2" type="ORF">FOZ62_017056</name>
</gene>
<feature type="compositionally biased region" description="Polar residues" evidence="1">
    <location>
        <begin position="29"/>
        <end position="38"/>
    </location>
</feature>
<sequence length="131" mass="14157">YTAPPSSFMLNAAGPRKQIIDPARAPTSPKITFTSGNARATAKASPTVMVDTTMPMRVLIDVERERTNNRYSHHQEGGGDDGVSPVQPRAQADHKDGENADERHLAHVTRGGNRKLGVNLRNVGLVGEGKY</sequence>
<organism evidence="2 3">
    <name type="scientific">Perkinsus olseni</name>
    <name type="common">Perkinsus atlanticus</name>
    <dbReference type="NCBI Taxonomy" id="32597"/>
    <lineage>
        <taxon>Eukaryota</taxon>
        <taxon>Sar</taxon>
        <taxon>Alveolata</taxon>
        <taxon>Perkinsozoa</taxon>
        <taxon>Perkinsea</taxon>
        <taxon>Perkinsida</taxon>
        <taxon>Perkinsidae</taxon>
        <taxon>Perkinsus</taxon>
    </lineage>
</organism>
<evidence type="ECO:0000256" key="1">
    <source>
        <dbReference type="SAM" id="MobiDB-lite"/>
    </source>
</evidence>
<protein>
    <submittedName>
        <fullName evidence="2">Uncharacterized protein</fullName>
    </submittedName>
</protein>
<feature type="region of interest" description="Disordered" evidence="1">
    <location>
        <begin position="65"/>
        <end position="112"/>
    </location>
</feature>
<evidence type="ECO:0000313" key="2">
    <source>
        <dbReference type="EMBL" id="KAF4739157.1"/>
    </source>
</evidence>
<feature type="compositionally biased region" description="Basic and acidic residues" evidence="1">
    <location>
        <begin position="91"/>
        <end position="105"/>
    </location>
</feature>
<proteinExistence type="predicted"/>
<evidence type="ECO:0000313" key="3">
    <source>
        <dbReference type="Proteomes" id="UP000574390"/>
    </source>
</evidence>
<feature type="non-terminal residue" evidence="2">
    <location>
        <position position="131"/>
    </location>
</feature>
<reference evidence="2 3" key="1">
    <citation type="submission" date="2020-04" db="EMBL/GenBank/DDBJ databases">
        <title>Perkinsus olseni comparative genomics.</title>
        <authorList>
            <person name="Bogema D.R."/>
        </authorList>
    </citation>
    <scope>NUCLEOTIDE SEQUENCE [LARGE SCALE GENOMIC DNA]</scope>
    <source>
        <strain evidence="2">ATCC PRA-205</strain>
    </source>
</reference>
<dbReference type="EMBL" id="JABANM010010573">
    <property type="protein sequence ID" value="KAF4739157.1"/>
    <property type="molecule type" value="Genomic_DNA"/>
</dbReference>
<dbReference type="Proteomes" id="UP000574390">
    <property type="component" value="Unassembled WGS sequence"/>
</dbReference>
<comment type="caution">
    <text evidence="2">The sequence shown here is derived from an EMBL/GenBank/DDBJ whole genome shotgun (WGS) entry which is preliminary data.</text>
</comment>